<keyword evidence="7" id="KW-1185">Reference proteome</keyword>
<protein>
    <submittedName>
        <fullName evidence="6">Rieske (2Fe-2S) protein</fullName>
    </submittedName>
</protein>
<keyword evidence="3" id="KW-0408">Iron</keyword>
<dbReference type="EMBL" id="CP108021">
    <property type="protein sequence ID" value="WUM20695.1"/>
    <property type="molecule type" value="Genomic_DNA"/>
</dbReference>
<accession>A0AAU4K3Q7</accession>
<keyword evidence="4" id="KW-0411">Iron-sulfur</keyword>
<dbReference type="KEGG" id="whr:OG579_02345"/>
<evidence type="ECO:0000259" key="5">
    <source>
        <dbReference type="PROSITE" id="PS51296"/>
    </source>
</evidence>
<evidence type="ECO:0000313" key="7">
    <source>
        <dbReference type="Proteomes" id="UP001432128"/>
    </source>
</evidence>
<sequence length="115" mass="11686">MTADVSDGVETPRVATYVTVGSISDLTHGEGRAYAVGGVQIAVFRVGADEVRATGAVCPHRGGPIADGQVDGAKVVCPLHQFAYAFTDGACSDPSIGSLPVYPARVVDGVVEVAL</sequence>
<dbReference type="PROSITE" id="PS51296">
    <property type="entry name" value="RIESKE"/>
    <property type="match status" value="1"/>
</dbReference>
<dbReference type="Gene3D" id="2.102.10.10">
    <property type="entry name" value="Rieske [2Fe-2S] iron-sulphur domain"/>
    <property type="match status" value="1"/>
</dbReference>
<evidence type="ECO:0000256" key="3">
    <source>
        <dbReference type="ARBA" id="ARBA00023004"/>
    </source>
</evidence>
<gene>
    <name evidence="6" type="ORF">OG579_02345</name>
</gene>
<dbReference type="GO" id="GO:0046872">
    <property type="term" value="F:metal ion binding"/>
    <property type="evidence" value="ECO:0007669"/>
    <property type="project" value="UniProtKB-KW"/>
</dbReference>
<feature type="domain" description="Rieske" evidence="5">
    <location>
        <begin position="18"/>
        <end position="113"/>
    </location>
</feature>
<dbReference type="Proteomes" id="UP001432128">
    <property type="component" value="Chromosome"/>
</dbReference>
<evidence type="ECO:0000256" key="2">
    <source>
        <dbReference type="ARBA" id="ARBA00022723"/>
    </source>
</evidence>
<keyword evidence="2" id="KW-0479">Metal-binding</keyword>
<evidence type="ECO:0000313" key="6">
    <source>
        <dbReference type="EMBL" id="WUM20695.1"/>
    </source>
</evidence>
<dbReference type="AlphaFoldDB" id="A0AAU4K3Q7"/>
<dbReference type="GO" id="GO:0004497">
    <property type="term" value="F:monooxygenase activity"/>
    <property type="evidence" value="ECO:0007669"/>
    <property type="project" value="UniProtKB-ARBA"/>
</dbReference>
<dbReference type="GO" id="GO:0016705">
    <property type="term" value="F:oxidoreductase activity, acting on paired donors, with incorporation or reduction of molecular oxygen"/>
    <property type="evidence" value="ECO:0007669"/>
    <property type="project" value="UniProtKB-ARBA"/>
</dbReference>
<keyword evidence="1" id="KW-0001">2Fe-2S</keyword>
<evidence type="ECO:0000256" key="1">
    <source>
        <dbReference type="ARBA" id="ARBA00022714"/>
    </source>
</evidence>
<reference evidence="6 7" key="1">
    <citation type="submission" date="2022-10" db="EMBL/GenBank/DDBJ databases">
        <title>The complete genomes of actinobacterial strains from the NBC collection.</title>
        <authorList>
            <person name="Joergensen T.S."/>
            <person name="Alvarez Arevalo M."/>
            <person name="Sterndorff E.B."/>
            <person name="Faurdal D."/>
            <person name="Vuksanovic O."/>
            <person name="Mourched A.-S."/>
            <person name="Charusanti P."/>
            <person name="Shaw S."/>
            <person name="Blin K."/>
            <person name="Weber T."/>
        </authorList>
    </citation>
    <scope>NUCLEOTIDE SEQUENCE [LARGE SCALE GENOMIC DNA]</scope>
    <source>
        <strain evidence="6 7">NBC_00319</strain>
    </source>
</reference>
<evidence type="ECO:0000256" key="4">
    <source>
        <dbReference type="ARBA" id="ARBA00023014"/>
    </source>
</evidence>
<dbReference type="InterPro" id="IPR017941">
    <property type="entry name" value="Rieske_2Fe-2S"/>
</dbReference>
<dbReference type="PANTHER" id="PTHR21496:SF23">
    <property type="entry name" value="3-PHENYLPROPIONATE_CINNAMIC ACID DIOXYGENASE FERREDOXIN SUBUNIT"/>
    <property type="match status" value="1"/>
</dbReference>
<dbReference type="GO" id="GO:0051537">
    <property type="term" value="F:2 iron, 2 sulfur cluster binding"/>
    <property type="evidence" value="ECO:0007669"/>
    <property type="project" value="UniProtKB-KW"/>
</dbReference>
<dbReference type="InterPro" id="IPR036922">
    <property type="entry name" value="Rieske_2Fe-2S_sf"/>
</dbReference>
<proteinExistence type="predicted"/>
<dbReference type="Pfam" id="PF00355">
    <property type="entry name" value="Rieske"/>
    <property type="match status" value="1"/>
</dbReference>
<dbReference type="PANTHER" id="PTHR21496">
    <property type="entry name" value="FERREDOXIN-RELATED"/>
    <property type="match status" value="1"/>
</dbReference>
<dbReference type="RefSeq" id="WP_328857931.1">
    <property type="nucleotide sequence ID" value="NZ_CP108021.1"/>
</dbReference>
<organism evidence="6 7">
    <name type="scientific">Williamsia herbipolensis</name>
    <dbReference type="NCBI Taxonomy" id="1603258"/>
    <lineage>
        <taxon>Bacteria</taxon>
        <taxon>Bacillati</taxon>
        <taxon>Actinomycetota</taxon>
        <taxon>Actinomycetes</taxon>
        <taxon>Mycobacteriales</taxon>
        <taxon>Nocardiaceae</taxon>
        <taxon>Williamsia</taxon>
    </lineage>
</organism>
<dbReference type="SUPFAM" id="SSF50022">
    <property type="entry name" value="ISP domain"/>
    <property type="match status" value="1"/>
</dbReference>
<name>A0AAU4K3Q7_9NOCA</name>